<gene>
    <name evidence="5" type="primary">queF</name>
    <name evidence="6" type="ORF">H074_25907</name>
</gene>
<dbReference type="SUPFAM" id="SSF55620">
    <property type="entry name" value="Tetrahydrobiopterin biosynthesis enzymes-like"/>
    <property type="match status" value="1"/>
</dbReference>
<name>M2Z299_9PSEU</name>
<evidence type="ECO:0000256" key="5">
    <source>
        <dbReference type="HAMAP-Rule" id="MF_00818"/>
    </source>
</evidence>
<evidence type="ECO:0000256" key="1">
    <source>
        <dbReference type="ARBA" id="ARBA00022490"/>
    </source>
</evidence>
<dbReference type="InterPro" id="IPR016856">
    <property type="entry name" value="QueF_type1"/>
</dbReference>
<keyword evidence="4 5" id="KW-0560">Oxidoreductase</keyword>
<evidence type="ECO:0000256" key="2">
    <source>
        <dbReference type="ARBA" id="ARBA00022785"/>
    </source>
</evidence>
<dbReference type="InterPro" id="IPR029500">
    <property type="entry name" value="QueF"/>
</dbReference>
<dbReference type="PATRIC" id="fig|1284240.4.peg.5265"/>
<evidence type="ECO:0000256" key="4">
    <source>
        <dbReference type="ARBA" id="ARBA00023002"/>
    </source>
</evidence>
<dbReference type="PANTHER" id="PTHR34354:SF1">
    <property type="entry name" value="NADPH-DEPENDENT 7-CYANO-7-DEAZAGUANINE REDUCTASE"/>
    <property type="match status" value="1"/>
</dbReference>
<keyword evidence="2 5" id="KW-0671">Queuosine biosynthesis</keyword>
<evidence type="ECO:0000256" key="3">
    <source>
        <dbReference type="ARBA" id="ARBA00022857"/>
    </source>
</evidence>
<organism evidence="6 7">
    <name type="scientific">Amycolatopsis decaplanina DSM 44594</name>
    <dbReference type="NCBI Taxonomy" id="1284240"/>
    <lineage>
        <taxon>Bacteria</taxon>
        <taxon>Bacillati</taxon>
        <taxon>Actinomycetota</taxon>
        <taxon>Actinomycetes</taxon>
        <taxon>Pseudonocardiales</taxon>
        <taxon>Pseudonocardiaceae</taxon>
        <taxon>Amycolatopsis</taxon>
    </lineage>
</organism>
<dbReference type="AlphaFoldDB" id="M2Z299"/>
<dbReference type="Gene3D" id="3.30.1130.10">
    <property type="match status" value="1"/>
</dbReference>
<keyword evidence="3 5" id="KW-0521">NADP</keyword>
<keyword evidence="7" id="KW-1185">Reference proteome</keyword>
<comment type="catalytic activity">
    <reaction evidence="5">
        <text>7-aminomethyl-7-carbaguanine + 2 NADP(+) = 7-cyano-7-carbaguanine + 2 NADPH + 3 H(+)</text>
        <dbReference type="Rhea" id="RHEA:13409"/>
        <dbReference type="ChEBI" id="CHEBI:15378"/>
        <dbReference type="ChEBI" id="CHEBI:45075"/>
        <dbReference type="ChEBI" id="CHEBI:57783"/>
        <dbReference type="ChEBI" id="CHEBI:58349"/>
        <dbReference type="ChEBI" id="CHEBI:58703"/>
        <dbReference type="EC" id="1.7.1.13"/>
    </reaction>
</comment>
<dbReference type="GO" id="GO:0033739">
    <property type="term" value="F:preQ1 synthase activity"/>
    <property type="evidence" value="ECO:0007669"/>
    <property type="project" value="UniProtKB-UniRule"/>
</dbReference>
<accession>M2Z299</accession>
<dbReference type="Proteomes" id="UP000054226">
    <property type="component" value="Unassembled WGS sequence"/>
</dbReference>
<keyword evidence="1 5" id="KW-0963">Cytoplasm</keyword>
<sequence length="115" mass="12637">MDAGGLETFPAPAGIGVVRFRTAELTAFCPVTAQPDLYAMDFGYLPDDRCLESKSFKLYLHSFRDRGIFCETLAVTLLQDLVAVLRPRAATVRLEQQVRGGLVLHAQADHEGGVR</sequence>
<dbReference type="GO" id="GO:0008616">
    <property type="term" value="P:tRNA queuosine(34) biosynthetic process"/>
    <property type="evidence" value="ECO:0007669"/>
    <property type="project" value="UniProtKB-UniRule"/>
</dbReference>
<comment type="caution">
    <text evidence="5">Lacks conserved residue(s) required for the propagation of feature annotation.</text>
</comment>
<feature type="binding site" evidence="5">
    <location>
        <begin position="51"/>
        <end position="53"/>
    </location>
    <ligand>
        <name>substrate</name>
    </ligand>
</feature>
<evidence type="ECO:0000313" key="6">
    <source>
        <dbReference type="EMBL" id="EME55008.1"/>
    </source>
</evidence>
<dbReference type="InterPro" id="IPR050084">
    <property type="entry name" value="NADPH_dep_7-cyano-7-deazaG_red"/>
</dbReference>
<proteinExistence type="inferred from homology"/>
<comment type="subcellular location">
    <subcellularLocation>
        <location evidence="5">Cytoplasm</location>
    </subcellularLocation>
</comment>
<dbReference type="UniPathway" id="UPA00392"/>
<comment type="caution">
    <text evidence="6">The sequence shown here is derived from an EMBL/GenBank/DDBJ whole genome shotgun (WGS) entry which is preliminary data.</text>
</comment>
<dbReference type="Pfam" id="PF14489">
    <property type="entry name" value="QueF"/>
    <property type="match status" value="1"/>
</dbReference>
<comment type="pathway">
    <text evidence="5">tRNA modification; tRNA-queuosine biosynthesis.</text>
</comment>
<dbReference type="PANTHER" id="PTHR34354">
    <property type="entry name" value="NADPH-DEPENDENT 7-CYANO-7-DEAZAGUANINE REDUCTASE"/>
    <property type="match status" value="1"/>
</dbReference>
<comment type="similarity">
    <text evidence="5">Belongs to the GTP cyclohydrolase I family. QueF type 1 subfamily.</text>
</comment>
<comment type="function">
    <text evidence="5">Catalyzes the NADPH-dependent reduction of 7-cyano-7-deazaguanine (preQ0) to 7-aminomethyl-7-deazaguanine (preQ1).</text>
</comment>
<dbReference type="EMBL" id="AOHO01000068">
    <property type="protein sequence ID" value="EME55008.1"/>
    <property type="molecule type" value="Genomic_DNA"/>
</dbReference>
<dbReference type="GO" id="GO:0005737">
    <property type="term" value="C:cytoplasm"/>
    <property type="evidence" value="ECO:0007669"/>
    <property type="project" value="UniProtKB-SubCell"/>
</dbReference>
<feature type="active site" description="Proton donor" evidence="5">
    <location>
        <position position="36"/>
    </location>
</feature>
<protein>
    <recommendedName>
        <fullName evidence="5">NADPH-dependent 7-cyano-7-deazaguanine reductase</fullName>
        <ecNumber evidence="5">1.7.1.13</ecNumber>
    </recommendedName>
    <alternativeName>
        <fullName evidence="5">7-cyano-7-carbaguanine reductase</fullName>
    </alternativeName>
    <alternativeName>
        <fullName evidence="5">NADPH-dependent nitrile oxidoreductase</fullName>
    </alternativeName>
    <alternativeName>
        <fullName evidence="5">PreQ(0) reductase</fullName>
    </alternativeName>
</protein>
<dbReference type="EC" id="1.7.1.13" evidence="5"/>
<feature type="active site" description="Thioimide intermediate" evidence="5">
    <location>
        <position position="29"/>
    </location>
</feature>
<evidence type="ECO:0000313" key="7">
    <source>
        <dbReference type="Proteomes" id="UP000054226"/>
    </source>
</evidence>
<dbReference type="HAMAP" id="MF_00818">
    <property type="entry name" value="QueF_type1"/>
    <property type="match status" value="1"/>
</dbReference>
<reference evidence="6 7" key="1">
    <citation type="journal article" date="2013" name="Genome Announc.">
        <title>Draft Genome Sequence of Amycolatopsis decaplanina Strain DSM 44594T.</title>
        <authorList>
            <person name="Kaur N."/>
            <person name="Kumar S."/>
            <person name="Bala M."/>
            <person name="Raghava G.P."/>
            <person name="Mayilraj S."/>
        </authorList>
    </citation>
    <scope>NUCLEOTIDE SEQUENCE [LARGE SCALE GENOMIC DNA]</scope>
    <source>
        <strain evidence="6 7">DSM 44594</strain>
    </source>
</reference>
<dbReference type="InterPro" id="IPR043133">
    <property type="entry name" value="GTP-CH-I_C/QueF"/>
</dbReference>
<dbReference type="NCBIfam" id="TIGR03139">
    <property type="entry name" value="QueF-II"/>
    <property type="match status" value="1"/>
</dbReference>